<dbReference type="GO" id="GO:0016538">
    <property type="term" value="F:cyclin-dependent protein serine/threonine kinase regulator activity"/>
    <property type="evidence" value="ECO:0007669"/>
    <property type="project" value="InterPro"/>
</dbReference>
<dbReference type="InterPro" id="IPR006671">
    <property type="entry name" value="Cyclin_N"/>
</dbReference>
<dbReference type="SUPFAM" id="SSF47954">
    <property type="entry name" value="Cyclin-like"/>
    <property type="match status" value="2"/>
</dbReference>
<dbReference type="Pfam" id="PF00134">
    <property type="entry name" value="Cyclin_N"/>
    <property type="match status" value="1"/>
</dbReference>
<dbReference type="PANTHER" id="PTHR10026">
    <property type="entry name" value="CYCLIN"/>
    <property type="match status" value="1"/>
</dbReference>
<feature type="domain" description="Cyclin N-terminal" evidence="1">
    <location>
        <begin position="2"/>
        <end position="85"/>
    </location>
</feature>
<proteinExistence type="predicted"/>
<name>A0A4V1IQI6_9FUNG</name>
<accession>A0A4V1IQI6</accession>
<dbReference type="AlphaFoldDB" id="A0A4V1IQI6"/>
<dbReference type="InterPro" id="IPR043198">
    <property type="entry name" value="Cyclin/Ssn8"/>
</dbReference>
<gene>
    <name evidence="2" type="ORF">BDK51DRAFT_27523</name>
</gene>
<evidence type="ECO:0000313" key="2">
    <source>
        <dbReference type="EMBL" id="RKO86687.1"/>
    </source>
</evidence>
<reference evidence="3" key="1">
    <citation type="journal article" date="2018" name="Nat. Microbiol.">
        <title>Leveraging single-cell genomics to expand the fungal tree of life.</title>
        <authorList>
            <person name="Ahrendt S.R."/>
            <person name="Quandt C.A."/>
            <person name="Ciobanu D."/>
            <person name="Clum A."/>
            <person name="Salamov A."/>
            <person name="Andreopoulos B."/>
            <person name="Cheng J.F."/>
            <person name="Woyke T."/>
            <person name="Pelin A."/>
            <person name="Henrissat B."/>
            <person name="Reynolds N.K."/>
            <person name="Benny G.L."/>
            <person name="Smith M.E."/>
            <person name="James T.Y."/>
            <person name="Grigoriev I.V."/>
        </authorList>
    </citation>
    <scope>NUCLEOTIDE SEQUENCE [LARGE SCALE GENOMIC DNA]</scope>
</reference>
<protein>
    <submittedName>
        <fullName evidence="2">Cyclin-like protein</fullName>
    </submittedName>
</protein>
<keyword evidence="3" id="KW-1185">Reference proteome</keyword>
<dbReference type="OrthoDB" id="10264655at2759"/>
<dbReference type="Gene3D" id="1.10.472.10">
    <property type="entry name" value="Cyclin-like"/>
    <property type="match status" value="2"/>
</dbReference>
<evidence type="ECO:0000313" key="3">
    <source>
        <dbReference type="Proteomes" id="UP000269721"/>
    </source>
</evidence>
<sequence>MATAQVLFQRFYYVVSMKEVGVRDIALGAIFLASKVEEHPRRPRDILNVYDELVELEGGAAFGSVHEPDIIAGEIQILCKLGFNVQVQQPHGFMINYLRSLELTDDEELTQKAWNYMNDSGAVIDH</sequence>
<dbReference type="GO" id="GO:0006357">
    <property type="term" value="P:regulation of transcription by RNA polymerase II"/>
    <property type="evidence" value="ECO:0007669"/>
    <property type="project" value="InterPro"/>
</dbReference>
<dbReference type="Proteomes" id="UP000269721">
    <property type="component" value="Unassembled WGS sequence"/>
</dbReference>
<dbReference type="InterPro" id="IPR036915">
    <property type="entry name" value="Cyclin-like_sf"/>
</dbReference>
<evidence type="ECO:0000259" key="1">
    <source>
        <dbReference type="Pfam" id="PF00134"/>
    </source>
</evidence>
<dbReference type="EMBL" id="KZ997991">
    <property type="protein sequence ID" value="RKO86687.1"/>
    <property type="molecule type" value="Genomic_DNA"/>
</dbReference>
<organism evidence="2 3">
    <name type="scientific">Blyttiomyces helicus</name>
    <dbReference type="NCBI Taxonomy" id="388810"/>
    <lineage>
        <taxon>Eukaryota</taxon>
        <taxon>Fungi</taxon>
        <taxon>Fungi incertae sedis</taxon>
        <taxon>Chytridiomycota</taxon>
        <taxon>Chytridiomycota incertae sedis</taxon>
        <taxon>Chytridiomycetes</taxon>
        <taxon>Chytridiomycetes incertae sedis</taxon>
        <taxon>Blyttiomyces</taxon>
    </lineage>
</organism>